<dbReference type="OrthoDB" id="166850at2"/>
<feature type="transmembrane region" description="Helical" evidence="2">
    <location>
        <begin position="137"/>
        <end position="156"/>
    </location>
</feature>
<protein>
    <submittedName>
        <fullName evidence="4">Transcriptional regulator</fullName>
    </submittedName>
</protein>
<keyword evidence="5" id="KW-1185">Reference proteome</keyword>
<dbReference type="EMBL" id="RSAA01000015">
    <property type="protein sequence ID" value="RRO15463.1"/>
    <property type="molecule type" value="Genomic_DNA"/>
</dbReference>
<dbReference type="Pfam" id="PF16158">
    <property type="entry name" value="N_BRCA1_IG"/>
    <property type="match status" value="1"/>
</dbReference>
<keyword evidence="2" id="KW-1133">Transmembrane helix</keyword>
<organism evidence="4 5">
    <name type="scientific">Saccharopolyspora rhizosphaerae</name>
    <dbReference type="NCBI Taxonomy" id="2492662"/>
    <lineage>
        <taxon>Bacteria</taxon>
        <taxon>Bacillati</taxon>
        <taxon>Actinomycetota</taxon>
        <taxon>Actinomycetes</taxon>
        <taxon>Pseudonocardiales</taxon>
        <taxon>Pseudonocardiaceae</taxon>
        <taxon>Saccharopolyspora</taxon>
    </lineage>
</organism>
<dbReference type="CDD" id="cd14947">
    <property type="entry name" value="NBR1_like"/>
    <property type="match status" value="1"/>
</dbReference>
<evidence type="ECO:0000256" key="1">
    <source>
        <dbReference type="SAM" id="MobiDB-lite"/>
    </source>
</evidence>
<reference evidence="4 5" key="1">
    <citation type="submission" date="2018-11" db="EMBL/GenBank/DDBJ databases">
        <title>Saccharopolyspora rhizosphaerae sp. nov., an actinomycete isolated from rhizosphere soil in Thailand.</title>
        <authorList>
            <person name="Intra B."/>
            <person name="Euanorasetr J."/>
            <person name="Take A."/>
            <person name="Inahashi Y."/>
            <person name="Mori M."/>
            <person name="Panbangred W."/>
            <person name="Matsumoto A."/>
        </authorList>
    </citation>
    <scope>NUCLEOTIDE SEQUENCE [LARGE SCALE GENOMIC DNA]</scope>
    <source>
        <strain evidence="4 5">H219</strain>
    </source>
</reference>
<dbReference type="InterPro" id="IPR032350">
    <property type="entry name" value="Nbr1_FW"/>
</dbReference>
<dbReference type="Proteomes" id="UP000274515">
    <property type="component" value="Unassembled WGS sequence"/>
</dbReference>
<accession>A0A3R8P397</accession>
<evidence type="ECO:0000313" key="5">
    <source>
        <dbReference type="Proteomes" id="UP000274515"/>
    </source>
</evidence>
<keyword evidence="2" id="KW-0812">Transmembrane</keyword>
<feature type="region of interest" description="Disordered" evidence="1">
    <location>
        <begin position="112"/>
        <end position="132"/>
    </location>
</feature>
<gene>
    <name evidence="4" type="ORF">EIL87_15510</name>
</gene>
<sequence>MTGVDGSVIGDDVARKRGRKQQRPDPQESPVAEFAWRLCELKEAAGDPSYDRMRTEFGAMASKSALSAAARGKDLPSWETAWEFARCLAVGVLGQDEDAVRREWSLRWEAARTAKDPEPDPPQEPSPAAPQARRPKWLVAAVVVVLVVAGAVWWAWPEERPIPGDASLMLSETVPDGTEFATRQNFVKTWEVRNVGREPWEGRYLAQVFREGDAACAAPQRVSVGDVEPGSTVVLAVPVFTGEETGRCKIGWKMVDEDGRQYFPEDLRPVFFDIQVLP</sequence>
<evidence type="ECO:0000313" key="4">
    <source>
        <dbReference type="EMBL" id="RRO15463.1"/>
    </source>
</evidence>
<proteinExistence type="predicted"/>
<feature type="region of interest" description="Disordered" evidence="1">
    <location>
        <begin position="1"/>
        <end position="31"/>
    </location>
</feature>
<name>A0A3R8P397_9PSEU</name>
<keyword evidence="2" id="KW-0472">Membrane</keyword>
<dbReference type="Gene3D" id="2.60.40.10">
    <property type="entry name" value="Immunoglobulins"/>
    <property type="match status" value="1"/>
</dbReference>
<evidence type="ECO:0000259" key="3">
    <source>
        <dbReference type="Pfam" id="PF16158"/>
    </source>
</evidence>
<dbReference type="InterPro" id="IPR013783">
    <property type="entry name" value="Ig-like_fold"/>
</dbReference>
<dbReference type="GO" id="GO:0005975">
    <property type="term" value="P:carbohydrate metabolic process"/>
    <property type="evidence" value="ECO:0007669"/>
    <property type="project" value="UniProtKB-ARBA"/>
</dbReference>
<dbReference type="AlphaFoldDB" id="A0A3R8P397"/>
<feature type="domain" description="Nbr1 FW" evidence="3">
    <location>
        <begin position="173"/>
        <end position="267"/>
    </location>
</feature>
<evidence type="ECO:0000256" key="2">
    <source>
        <dbReference type="SAM" id="Phobius"/>
    </source>
</evidence>
<comment type="caution">
    <text evidence="4">The sequence shown here is derived from an EMBL/GenBank/DDBJ whole genome shotgun (WGS) entry which is preliminary data.</text>
</comment>